<reference evidence="1" key="2">
    <citation type="journal article" date="2015" name="Data Brief">
        <title>Shoot transcriptome of the giant reed, Arundo donax.</title>
        <authorList>
            <person name="Barrero R.A."/>
            <person name="Guerrero F.D."/>
            <person name="Moolhuijzen P."/>
            <person name="Goolsby J.A."/>
            <person name="Tidwell J."/>
            <person name="Bellgard S.E."/>
            <person name="Bellgard M.I."/>
        </authorList>
    </citation>
    <scope>NUCLEOTIDE SEQUENCE</scope>
    <source>
        <tissue evidence="1">Shoot tissue taken approximately 20 cm above the soil surface</tissue>
    </source>
</reference>
<reference evidence="1" key="1">
    <citation type="submission" date="2014-09" db="EMBL/GenBank/DDBJ databases">
        <authorList>
            <person name="Magalhaes I.L.F."/>
            <person name="Oliveira U."/>
            <person name="Santos F.R."/>
            <person name="Vidigal T.H.D.A."/>
            <person name="Brescovit A.D."/>
            <person name="Santos A.J."/>
        </authorList>
    </citation>
    <scope>NUCLEOTIDE SEQUENCE</scope>
    <source>
        <tissue evidence="1">Shoot tissue taken approximately 20 cm above the soil surface</tissue>
    </source>
</reference>
<evidence type="ECO:0000313" key="1">
    <source>
        <dbReference type="EMBL" id="JAE11148.1"/>
    </source>
</evidence>
<proteinExistence type="predicted"/>
<dbReference type="InterPro" id="IPR029006">
    <property type="entry name" value="ADF-H/Gelsolin-like_dom_sf"/>
</dbReference>
<accession>A0A0A9FS72</accession>
<organism evidence="1">
    <name type="scientific">Arundo donax</name>
    <name type="common">Giant reed</name>
    <name type="synonym">Donax arundinaceus</name>
    <dbReference type="NCBI Taxonomy" id="35708"/>
    <lineage>
        <taxon>Eukaryota</taxon>
        <taxon>Viridiplantae</taxon>
        <taxon>Streptophyta</taxon>
        <taxon>Embryophyta</taxon>
        <taxon>Tracheophyta</taxon>
        <taxon>Spermatophyta</taxon>
        <taxon>Magnoliopsida</taxon>
        <taxon>Liliopsida</taxon>
        <taxon>Poales</taxon>
        <taxon>Poaceae</taxon>
        <taxon>PACMAD clade</taxon>
        <taxon>Arundinoideae</taxon>
        <taxon>Arundineae</taxon>
        <taxon>Arundo</taxon>
    </lineage>
</organism>
<dbReference type="AlphaFoldDB" id="A0A0A9FS72"/>
<dbReference type="EMBL" id="GBRH01186748">
    <property type="protein sequence ID" value="JAE11148.1"/>
    <property type="molecule type" value="Transcribed_RNA"/>
</dbReference>
<sequence>MAVSMREVDPVFQGAGQKDGLEIWRIEKLQAVPVPKESCGKFFTGDSYIILKVLNFAQVVDVLLPASSLWENFL</sequence>
<name>A0A0A9FS72_ARUDO</name>
<protein>
    <submittedName>
        <fullName evidence="1">Uncharacterized protein</fullName>
    </submittedName>
</protein>
<dbReference type="SUPFAM" id="SSF55753">
    <property type="entry name" value="Actin depolymerizing proteins"/>
    <property type="match status" value="1"/>
</dbReference>
<dbReference type="Gene3D" id="3.40.20.10">
    <property type="entry name" value="Severin"/>
    <property type="match status" value="1"/>
</dbReference>